<accession>A0A9P4S9R2</accession>
<protein>
    <recommendedName>
        <fullName evidence="5">Tat pathway signal sequence</fullName>
    </recommendedName>
</protein>
<sequence length="279" mass="32128">MLMAVCNYQKVSLTEDENGQFSIQEASLSSKSQRSFQHGPSWMGCFLLCAATGIISLLVGSVIGPWFGQDLKRLCFEMHSTYSPAIAEIDTSYHDVRFNGSIILDSPFRGELREELNEAWQELEGFRVTMITEEEYAAIPYDIETTKVPEEAGGGYMGSLEVIHHLHCLNFMRKSSIWNHEYYKNRSAEFTDSDRTTHHHFDHCADMLRQKLMCDADVTIIPYRWVKGHADPYPNFNTLHSCRNFDSIREWSVRRQIPDLPSRYALHPLPGEKIWDSPP</sequence>
<feature type="transmembrane region" description="Helical" evidence="2">
    <location>
        <begin position="41"/>
        <end position="67"/>
    </location>
</feature>
<dbReference type="GO" id="GO:0043386">
    <property type="term" value="P:mycotoxin biosynthetic process"/>
    <property type="evidence" value="ECO:0007669"/>
    <property type="project" value="InterPro"/>
</dbReference>
<organism evidence="3 4">
    <name type="scientific">Patellaria atrata CBS 101060</name>
    <dbReference type="NCBI Taxonomy" id="1346257"/>
    <lineage>
        <taxon>Eukaryota</taxon>
        <taxon>Fungi</taxon>
        <taxon>Dikarya</taxon>
        <taxon>Ascomycota</taxon>
        <taxon>Pezizomycotina</taxon>
        <taxon>Dothideomycetes</taxon>
        <taxon>Dothideomycetes incertae sedis</taxon>
        <taxon>Patellariales</taxon>
        <taxon>Patellariaceae</taxon>
        <taxon>Patellaria</taxon>
    </lineage>
</organism>
<dbReference type="InterPro" id="IPR021765">
    <property type="entry name" value="UstYa-like"/>
</dbReference>
<dbReference type="PANTHER" id="PTHR33365">
    <property type="entry name" value="YALI0B05434P"/>
    <property type="match status" value="1"/>
</dbReference>
<dbReference type="EMBL" id="MU006096">
    <property type="protein sequence ID" value="KAF2838637.1"/>
    <property type="molecule type" value="Genomic_DNA"/>
</dbReference>
<evidence type="ECO:0000256" key="2">
    <source>
        <dbReference type="SAM" id="Phobius"/>
    </source>
</evidence>
<dbReference type="Pfam" id="PF11807">
    <property type="entry name" value="UstYa"/>
    <property type="match status" value="1"/>
</dbReference>
<keyword evidence="4" id="KW-1185">Reference proteome</keyword>
<proteinExistence type="inferred from homology"/>
<dbReference type="AlphaFoldDB" id="A0A9P4S9R2"/>
<dbReference type="PANTHER" id="PTHR33365:SF12">
    <property type="entry name" value="TAT PATHWAY SIGNAL SEQUENCE"/>
    <property type="match status" value="1"/>
</dbReference>
<evidence type="ECO:0000313" key="3">
    <source>
        <dbReference type="EMBL" id="KAF2838637.1"/>
    </source>
</evidence>
<comment type="caution">
    <text evidence="3">The sequence shown here is derived from an EMBL/GenBank/DDBJ whole genome shotgun (WGS) entry which is preliminary data.</text>
</comment>
<name>A0A9P4S9R2_9PEZI</name>
<dbReference type="Proteomes" id="UP000799429">
    <property type="component" value="Unassembled WGS sequence"/>
</dbReference>
<evidence type="ECO:0008006" key="5">
    <source>
        <dbReference type="Google" id="ProtNLM"/>
    </source>
</evidence>
<comment type="similarity">
    <text evidence="1">Belongs to the ustYa family.</text>
</comment>
<evidence type="ECO:0000313" key="4">
    <source>
        <dbReference type="Proteomes" id="UP000799429"/>
    </source>
</evidence>
<gene>
    <name evidence="3" type="ORF">M501DRAFT_975262</name>
</gene>
<reference evidence="3" key="1">
    <citation type="journal article" date="2020" name="Stud. Mycol.">
        <title>101 Dothideomycetes genomes: a test case for predicting lifestyles and emergence of pathogens.</title>
        <authorList>
            <person name="Haridas S."/>
            <person name="Albert R."/>
            <person name="Binder M."/>
            <person name="Bloem J."/>
            <person name="Labutti K."/>
            <person name="Salamov A."/>
            <person name="Andreopoulos B."/>
            <person name="Baker S."/>
            <person name="Barry K."/>
            <person name="Bills G."/>
            <person name="Bluhm B."/>
            <person name="Cannon C."/>
            <person name="Castanera R."/>
            <person name="Culley D."/>
            <person name="Daum C."/>
            <person name="Ezra D."/>
            <person name="Gonzalez J."/>
            <person name="Henrissat B."/>
            <person name="Kuo A."/>
            <person name="Liang C."/>
            <person name="Lipzen A."/>
            <person name="Lutzoni F."/>
            <person name="Magnuson J."/>
            <person name="Mondo S."/>
            <person name="Nolan M."/>
            <person name="Ohm R."/>
            <person name="Pangilinan J."/>
            <person name="Park H.-J."/>
            <person name="Ramirez L."/>
            <person name="Alfaro M."/>
            <person name="Sun H."/>
            <person name="Tritt A."/>
            <person name="Yoshinaga Y."/>
            <person name="Zwiers L.-H."/>
            <person name="Turgeon B."/>
            <person name="Goodwin S."/>
            <person name="Spatafora J."/>
            <person name="Crous P."/>
            <person name="Grigoriev I."/>
        </authorList>
    </citation>
    <scope>NUCLEOTIDE SEQUENCE</scope>
    <source>
        <strain evidence="3">CBS 101060</strain>
    </source>
</reference>
<keyword evidence="2" id="KW-0812">Transmembrane</keyword>
<keyword evidence="2" id="KW-1133">Transmembrane helix</keyword>
<dbReference type="OrthoDB" id="3687641at2759"/>
<keyword evidence="2" id="KW-0472">Membrane</keyword>
<evidence type="ECO:0000256" key="1">
    <source>
        <dbReference type="ARBA" id="ARBA00035112"/>
    </source>
</evidence>